<dbReference type="SUPFAM" id="SSF51230">
    <property type="entry name" value="Single hybrid motif"/>
    <property type="match status" value="1"/>
</dbReference>
<organism evidence="7 8">
    <name type="scientific">Verticillium nonalfalfae</name>
    <dbReference type="NCBI Taxonomy" id="1051616"/>
    <lineage>
        <taxon>Eukaryota</taxon>
        <taxon>Fungi</taxon>
        <taxon>Dikarya</taxon>
        <taxon>Ascomycota</taxon>
        <taxon>Pezizomycotina</taxon>
        <taxon>Sordariomycetes</taxon>
        <taxon>Hypocreomycetidae</taxon>
        <taxon>Glomerellales</taxon>
        <taxon>Plectosphaerellaceae</taxon>
        <taxon>Verticillium</taxon>
    </lineage>
</organism>
<evidence type="ECO:0000256" key="2">
    <source>
        <dbReference type="ARBA" id="ARBA00022823"/>
    </source>
</evidence>
<evidence type="ECO:0000256" key="4">
    <source>
        <dbReference type="SAM" id="MobiDB-lite"/>
    </source>
</evidence>
<feature type="region of interest" description="Disordered" evidence="4">
    <location>
        <begin position="120"/>
        <end position="170"/>
    </location>
</feature>
<dbReference type="InterPro" id="IPR036625">
    <property type="entry name" value="E3-bd_dom_sf"/>
</dbReference>
<evidence type="ECO:0008006" key="9">
    <source>
        <dbReference type="Google" id="ProtNLM"/>
    </source>
</evidence>
<feature type="domain" description="Peripheral subunit-binding (PSBD)" evidence="6">
    <location>
        <begin position="174"/>
        <end position="214"/>
    </location>
</feature>
<dbReference type="Pfam" id="PF02817">
    <property type="entry name" value="E3_binding"/>
    <property type="match status" value="1"/>
</dbReference>
<proteinExistence type="inferred from homology"/>
<dbReference type="PANTHER" id="PTHR23151">
    <property type="entry name" value="DIHYDROLIPOAMIDE ACETYL/SUCCINYL-TRANSFERASE-RELATED"/>
    <property type="match status" value="1"/>
</dbReference>
<dbReference type="Gene3D" id="4.10.320.10">
    <property type="entry name" value="E3-binding domain"/>
    <property type="match status" value="1"/>
</dbReference>
<feature type="region of interest" description="Disordered" evidence="4">
    <location>
        <begin position="245"/>
        <end position="269"/>
    </location>
</feature>
<feature type="compositionally biased region" description="Pro residues" evidence="4">
    <location>
        <begin position="254"/>
        <end position="267"/>
    </location>
</feature>
<keyword evidence="8" id="KW-1185">Reference proteome</keyword>
<dbReference type="RefSeq" id="XP_028495087.1">
    <property type="nucleotide sequence ID" value="XM_028640701.1"/>
</dbReference>
<dbReference type="CDD" id="cd06849">
    <property type="entry name" value="lipoyl_domain"/>
    <property type="match status" value="1"/>
</dbReference>
<dbReference type="GO" id="GO:0006086">
    <property type="term" value="P:pyruvate decarboxylation to acetyl-CoA"/>
    <property type="evidence" value="ECO:0007669"/>
    <property type="project" value="InterPro"/>
</dbReference>
<dbReference type="Pfam" id="PF00364">
    <property type="entry name" value="Biotin_lipoyl"/>
    <property type="match status" value="1"/>
</dbReference>
<dbReference type="PROSITE" id="PS50968">
    <property type="entry name" value="BIOTINYL_LIPOYL"/>
    <property type="match status" value="1"/>
</dbReference>
<accession>A0A3M9Y8X9</accession>
<evidence type="ECO:0000259" key="5">
    <source>
        <dbReference type="PROSITE" id="PS50968"/>
    </source>
</evidence>
<dbReference type="GO" id="GO:0004742">
    <property type="term" value="F:dihydrolipoyllysine-residue acetyltransferase activity"/>
    <property type="evidence" value="ECO:0007669"/>
    <property type="project" value="TreeGrafter"/>
</dbReference>
<keyword evidence="3" id="KW-0809">Transit peptide</keyword>
<reference evidence="7 8" key="1">
    <citation type="submission" date="2018-10" db="EMBL/GenBank/DDBJ databases">
        <title>Genome sequence of Verticillium nonalfalfae VnAa140.</title>
        <authorList>
            <person name="Stajich J.E."/>
            <person name="Kasson M.T."/>
        </authorList>
    </citation>
    <scope>NUCLEOTIDE SEQUENCE [LARGE SCALE GENOMIC DNA]</scope>
    <source>
        <strain evidence="7 8">VnAa140</strain>
    </source>
</reference>
<name>A0A3M9Y8X9_9PEZI</name>
<evidence type="ECO:0000256" key="1">
    <source>
        <dbReference type="ARBA" id="ARBA00007317"/>
    </source>
</evidence>
<evidence type="ECO:0000313" key="8">
    <source>
        <dbReference type="Proteomes" id="UP000267145"/>
    </source>
</evidence>
<dbReference type="InterPro" id="IPR003016">
    <property type="entry name" value="2-oxoA_DH_lipoyl-BS"/>
</dbReference>
<dbReference type="InterPro" id="IPR045257">
    <property type="entry name" value="E2/Pdx1"/>
</dbReference>
<dbReference type="EMBL" id="RBVV01000048">
    <property type="protein sequence ID" value="RNJ56929.1"/>
    <property type="molecule type" value="Genomic_DNA"/>
</dbReference>
<dbReference type="InterPro" id="IPR004167">
    <property type="entry name" value="PSBD"/>
</dbReference>
<sequence length="437" mass="46454">MASLATACRLSARIVRRAPAETAIRGFRSSARCAAAQNFTMPALSPTMTEGNIATWKVKEGDSFAAGDVLLEIETDKATMDVEAQDDGIVFKIMSGDGSKAVQVGTRIAVLAEAGDDVSQLEVPADESAASKTPQPEEKKKEEKLEANADEQDRRGSPAEKNTADGKVHKQKYPLLPSVQSLVHQHGIDADTLSSITPTGPQGRLLKGDILAHLGTINRDTPAKITERFAKLSVLDLSNIKVAEKAPNATPTTGPKPVPEPAAPAPPAKTQVALPISLAHVAEAQRRIQDTLGVFMPVSTFIARAADVANDDLPPAPRKPTASDLFNQVLGLDTVRQSAHATRGLYLPQISALPEPTFLAPRPSRRQPDIIDVLAGGRGAARTKVAPKPAAAAREGVNTSGRNLFTLVVPRGDEKRAAVFLERIKVILENEPGRLVL</sequence>
<dbReference type="PANTHER" id="PTHR23151:SF82">
    <property type="entry name" value="PYRUVATE DEHYDROGENASE COMPLEX PROTEIN X COMPONENT, MITOCHONDRIAL"/>
    <property type="match status" value="1"/>
</dbReference>
<dbReference type="Proteomes" id="UP000267145">
    <property type="component" value="Unassembled WGS sequence"/>
</dbReference>
<dbReference type="InterPro" id="IPR011053">
    <property type="entry name" value="Single_hybrid_motif"/>
</dbReference>
<dbReference type="GO" id="GO:0045254">
    <property type="term" value="C:pyruvate dehydrogenase complex"/>
    <property type="evidence" value="ECO:0007669"/>
    <property type="project" value="InterPro"/>
</dbReference>
<dbReference type="FunFam" id="2.40.50.100:FF:000010">
    <property type="entry name" value="Acetyltransferase component of pyruvate dehydrogenase complex"/>
    <property type="match status" value="1"/>
</dbReference>
<evidence type="ECO:0000256" key="3">
    <source>
        <dbReference type="ARBA" id="ARBA00022946"/>
    </source>
</evidence>
<keyword evidence="2" id="KW-0450">Lipoyl</keyword>
<feature type="domain" description="Lipoyl-binding" evidence="5">
    <location>
        <begin position="36"/>
        <end position="112"/>
    </location>
</feature>
<dbReference type="InterPro" id="IPR000089">
    <property type="entry name" value="Biotin_lipoyl"/>
</dbReference>
<dbReference type="SUPFAM" id="SSF47005">
    <property type="entry name" value="Peripheral subunit-binding domain of 2-oxo acid dehydrogenase complex"/>
    <property type="match status" value="1"/>
</dbReference>
<dbReference type="Gene3D" id="2.40.50.100">
    <property type="match status" value="1"/>
</dbReference>
<dbReference type="STRING" id="1051616.A0A3M9Y8X9"/>
<dbReference type="PROSITE" id="PS00189">
    <property type="entry name" value="LIPOYL"/>
    <property type="match status" value="1"/>
</dbReference>
<comment type="caution">
    <text evidence="7">The sequence shown here is derived from an EMBL/GenBank/DDBJ whole genome shotgun (WGS) entry which is preliminary data.</text>
</comment>
<dbReference type="PROSITE" id="PS51826">
    <property type="entry name" value="PSBD"/>
    <property type="match status" value="1"/>
</dbReference>
<evidence type="ECO:0000259" key="6">
    <source>
        <dbReference type="PROSITE" id="PS51826"/>
    </source>
</evidence>
<dbReference type="AlphaFoldDB" id="A0A3M9Y8X9"/>
<gene>
    <name evidence="7" type="ORF">D7B24_006574</name>
</gene>
<feature type="compositionally biased region" description="Basic and acidic residues" evidence="4">
    <location>
        <begin position="135"/>
        <end position="168"/>
    </location>
</feature>
<evidence type="ECO:0000313" key="7">
    <source>
        <dbReference type="EMBL" id="RNJ56929.1"/>
    </source>
</evidence>
<comment type="similarity">
    <text evidence="1">Belongs to the 2-oxoacid dehydrogenase family.</text>
</comment>
<dbReference type="GeneID" id="39610263"/>
<protein>
    <recommendedName>
        <fullName evidence="9">Pyridoxine biosynthesis protein</fullName>
    </recommendedName>
</protein>